<organism evidence="3 4">
    <name type="scientific">Symbiodinium necroappetens</name>
    <dbReference type="NCBI Taxonomy" id="1628268"/>
    <lineage>
        <taxon>Eukaryota</taxon>
        <taxon>Sar</taxon>
        <taxon>Alveolata</taxon>
        <taxon>Dinophyceae</taxon>
        <taxon>Suessiales</taxon>
        <taxon>Symbiodiniaceae</taxon>
        <taxon>Symbiodinium</taxon>
    </lineage>
</organism>
<keyword evidence="2" id="KW-1133">Transmembrane helix</keyword>
<accession>A0A812STJ9</accession>
<feature type="region of interest" description="Disordered" evidence="1">
    <location>
        <begin position="406"/>
        <end position="454"/>
    </location>
</feature>
<dbReference type="Proteomes" id="UP000601435">
    <property type="component" value="Unassembled WGS sequence"/>
</dbReference>
<name>A0A812STJ9_9DINO</name>
<keyword evidence="2" id="KW-0812">Transmembrane</keyword>
<proteinExistence type="predicted"/>
<protein>
    <submittedName>
        <fullName evidence="3">Uncharacterized protein</fullName>
    </submittedName>
</protein>
<feature type="compositionally biased region" description="Basic and acidic residues" evidence="1">
    <location>
        <begin position="162"/>
        <end position="180"/>
    </location>
</feature>
<feature type="region of interest" description="Disordered" evidence="1">
    <location>
        <begin position="205"/>
        <end position="229"/>
    </location>
</feature>
<comment type="caution">
    <text evidence="3">The sequence shown here is derived from an EMBL/GenBank/DDBJ whole genome shotgun (WGS) entry which is preliminary data.</text>
</comment>
<evidence type="ECO:0000256" key="2">
    <source>
        <dbReference type="SAM" id="Phobius"/>
    </source>
</evidence>
<keyword evidence="2" id="KW-0472">Membrane</keyword>
<sequence length="454" mass="48282">MDTGELPEQATKRMLDVATQDPATAKYAINATVSIMGHALSSFHAPRSRKWQVTLNSRQPVSQSLVSQLLPVSCLNETVRFAGEFKAIIGDNVQQFLQECSEKLKPVSCKDAQPGSVLVTLSAANWADLHTADALIDQGGFELPSFGKFEKEQETSKAGPKSAKEAFDAAAEKTPEETKADLLNPDMTANDVKIVQSIFDKIHEEEEKEAEDGKPAKGSAQEASAAAVPTAEERSAGDVIVGVFLLLFGFGCVGFCVYYWSAASKRVKQRLQTAASKRLMKRGKEGDTQLYVTSIEGLQAGEQVVLGKETVTVESVAFVVTISDGLADACKSGDAVVKTPDSESADQKPALVKDAAAGDKELVVSSALVAKKGDRLKIGAAAQELTVKSVAKTVMVTPELKTAHAIGTKLRKPGEPEKDADKDEAAAETAEETAEGDETAEEKPQDLPPASSQD</sequence>
<dbReference type="OrthoDB" id="435473at2759"/>
<feature type="compositionally biased region" description="Basic and acidic residues" evidence="1">
    <location>
        <begin position="412"/>
        <end position="425"/>
    </location>
</feature>
<evidence type="ECO:0000256" key="1">
    <source>
        <dbReference type="SAM" id="MobiDB-lite"/>
    </source>
</evidence>
<dbReference type="AlphaFoldDB" id="A0A812STJ9"/>
<feature type="compositionally biased region" description="Acidic residues" evidence="1">
    <location>
        <begin position="429"/>
        <end position="440"/>
    </location>
</feature>
<feature type="region of interest" description="Disordered" evidence="1">
    <location>
        <begin position="150"/>
        <end position="185"/>
    </location>
</feature>
<evidence type="ECO:0000313" key="3">
    <source>
        <dbReference type="EMBL" id="CAE7491770.1"/>
    </source>
</evidence>
<reference evidence="3" key="1">
    <citation type="submission" date="2021-02" db="EMBL/GenBank/DDBJ databases">
        <authorList>
            <person name="Dougan E. K."/>
            <person name="Rhodes N."/>
            <person name="Thang M."/>
            <person name="Chan C."/>
        </authorList>
    </citation>
    <scope>NUCLEOTIDE SEQUENCE</scope>
</reference>
<gene>
    <name evidence="3" type="ORF">SNEC2469_LOCUS13993</name>
</gene>
<evidence type="ECO:0000313" key="4">
    <source>
        <dbReference type="Proteomes" id="UP000601435"/>
    </source>
</evidence>
<feature type="transmembrane region" description="Helical" evidence="2">
    <location>
        <begin position="239"/>
        <end position="260"/>
    </location>
</feature>
<feature type="compositionally biased region" description="Low complexity" evidence="1">
    <location>
        <begin position="216"/>
        <end position="229"/>
    </location>
</feature>
<dbReference type="EMBL" id="CAJNJA010022373">
    <property type="protein sequence ID" value="CAE7491770.1"/>
    <property type="molecule type" value="Genomic_DNA"/>
</dbReference>
<feature type="compositionally biased region" description="Basic and acidic residues" evidence="1">
    <location>
        <begin position="205"/>
        <end position="215"/>
    </location>
</feature>
<keyword evidence="4" id="KW-1185">Reference proteome</keyword>